<evidence type="ECO:0000313" key="4">
    <source>
        <dbReference type="Proteomes" id="UP000276232"/>
    </source>
</evidence>
<feature type="region of interest" description="Disordered" evidence="1">
    <location>
        <begin position="118"/>
        <end position="147"/>
    </location>
</feature>
<protein>
    <submittedName>
        <fullName evidence="3">Nucleoside-diphosphate-sugar epimerase</fullName>
    </submittedName>
</protein>
<dbReference type="RefSeq" id="WP_123378369.1">
    <property type="nucleotide sequence ID" value="NZ_RJKN01000001.1"/>
</dbReference>
<evidence type="ECO:0000256" key="1">
    <source>
        <dbReference type="SAM" id="MobiDB-lite"/>
    </source>
</evidence>
<dbReference type="InParanoid" id="A0A3N1HT01"/>
<feature type="domain" description="NAD-dependent epimerase/dehydratase" evidence="2">
    <location>
        <begin position="3"/>
        <end position="252"/>
    </location>
</feature>
<comment type="caution">
    <text evidence="3">The sequence shown here is derived from an EMBL/GenBank/DDBJ whole genome shotgun (WGS) entry which is preliminary data.</text>
</comment>
<dbReference type="GO" id="GO:0005737">
    <property type="term" value="C:cytoplasm"/>
    <property type="evidence" value="ECO:0007669"/>
    <property type="project" value="TreeGrafter"/>
</dbReference>
<dbReference type="Gene3D" id="3.40.50.720">
    <property type="entry name" value="NAD(P)-binding Rossmann-like Domain"/>
    <property type="match status" value="1"/>
</dbReference>
<dbReference type="OrthoDB" id="3338687at2"/>
<proteinExistence type="predicted"/>
<dbReference type="AlphaFoldDB" id="A0A3N1HT01"/>
<evidence type="ECO:0000313" key="3">
    <source>
        <dbReference type="EMBL" id="ROP45631.1"/>
    </source>
</evidence>
<organism evidence="3 4">
    <name type="scientific">Pseudokineococcus lusitanus</name>
    <dbReference type="NCBI Taxonomy" id="763993"/>
    <lineage>
        <taxon>Bacteria</taxon>
        <taxon>Bacillati</taxon>
        <taxon>Actinomycetota</taxon>
        <taxon>Actinomycetes</taxon>
        <taxon>Kineosporiales</taxon>
        <taxon>Kineosporiaceae</taxon>
        <taxon>Pseudokineococcus</taxon>
    </lineage>
</organism>
<reference evidence="3 4" key="1">
    <citation type="journal article" date="2015" name="Stand. Genomic Sci.">
        <title>Genomic Encyclopedia of Bacterial and Archaeal Type Strains, Phase III: the genomes of soil and plant-associated and newly described type strains.</title>
        <authorList>
            <person name="Whitman W.B."/>
            <person name="Woyke T."/>
            <person name="Klenk H.P."/>
            <person name="Zhou Y."/>
            <person name="Lilburn T.G."/>
            <person name="Beck B.J."/>
            <person name="De Vos P."/>
            <person name="Vandamme P."/>
            <person name="Eisen J.A."/>
            <person name="Garrity G."/>
            <person name="Hugenholtz P."/>
            <person name="Kyrpides N.C."/>
        </authorList>
    </citation>
    <scope>NUCLEOTIDE SEQUENCE [LARGE SCALE GENOMIC DNA]</scope>
    <source>
        <strain evidence="3 4">CECT 7306</strain>
    </source>
</reference>
<dbReference type="InterPro" id="IPR051783">
    <property type="entry name" value="NAD(P)-dependent_oxidoreduct"/>
</dbReference>
<dbReference type="PANTHER" id="PTHR48079:SF6">
    <property type="entry name" value="NAD(P)-BINDING DOMAIN-CONTAINING PROTEIN-RELATED"/>
    <property type="match status" value="1"/>
</dbReference>
<dbReference type="PANTHER" id="PTHR48079">
    <property type="entry name" value="PROTEIN YEEZ"/>
    <property type="match status" value="1"/>
</dbReference>
<feature type="region of interest" description="Disordered" evidence="1">
    <location>
        <begin position="347"/>
        <end position="370"/>
    </location>
</feature>
<name>A0A3N1HT01_9ACTN</name>
<sequence length="370" mass="38177">MRVVVTGATGNLGTALLRRLRTEDDVEVVGVVRRPPREAGGVRWVAADLATPAAVPVLERAVEGADAVVHLAWLLQPSHRPELLEAANVEGTRRVAAAALAAGAHLVHASSVGAYAPRAVPVPDGTPTGGGADGPGGAAAGDPRDAVGEDWPTTGVPTSLYSRQKVAAERLLDDLVRERPDARVARLRPGLVLQAAAGSEIGRYFLGGLVPLGLVRRVALPAFPLPAEAVFQVVHADDVADAVVRVLRTGATGPFNLVTGPVLGPLDVAQALRVQRVATVPVGAVRALASATWRARLQPTDVGWVDLLTQVPLLSSALARDELGWAPRVGAATALVELLDAMSDGRGAATPPLAARRGLGRRRSPGADAT</sequence>
<dbReference type="GO" id="GO:0004029">
    <property type="term" value="F:aldehyde dehydrogenase (NAD+) activity"/>
    <property type="evidence" value="ECO:0007669"/>
    <property type="project" value="TreeGrafter"/>
</dbReference>
<keyword evidence="4" id="KW-1185">Reference proteome</keyword>
<dbReference type="SUPFAM" id="SSF51735">
    <property type="entry name" value="NAD(P)-binding Rossmann-fold domains"/>
    <property type="match status" value="1"/>
</dbReference>
<accession>A0A3N1HT01</accession>
<feature type="compositionally biased region" description="Gly residues" evidence="1">
    <location>
        <begin position="127"/>
        <end position="139"/>
    </location>
</feature>
<dbReference type="InterPro" id="IPR001509">
    <property type="entry name" value="Epimerase_deHydtase"/>
</dbReference>
<evidence type="ECO:0000259" key="2">
    <source>
        <dbReference type="Pfam" id="PF01370"/>
    </source>
</evidence>
<dbReference type="Proteomes" id="UP000276232">
    <property type="component" value="Unassembled WGS sequence"/>
</dbReference>
<dbReference type="InterPro" id="IPR036291">
    <property type="entry name" value="NAD(P)-bd_dom_sf"/>
</dbReference>
<dbReference type="Pfam" id="PF01370">
    <property type="entry name" value="Epimerase"/>
    <property type="match status" value="1"/>
</dbReference>
<dbReference type="EMBL" id="RJKN01000001">
    <property type="protein sequence ID" value="ROP45631.1"/>
    <property type="molecule type" value="Genomic_DNA"/>
</dbReference>
<gene>
    <name evidence="3" type="ORF">EDC03_0236</name>
</gene>